<evidence type="ECO:0000313" key="3">
    <source>
        <dbReference type="EMBL" id="KIH95083.1"/>
    </source>
</evidence>
<dbReference type="EMBL" id="AWTV01000002">
    <property type="protein sequence ID" value="KIH95083.1"/>
    <property type="molecule type" value="Genomic_DNA"/>
</dbReference>
<dbReference type="InterPro" id="IPR033181">
    <property type="entry name" value="Mic26_fungi"/>
</dbReference>
<feature type="compositionally biased region" description="Gly residues" evidence="2">
    <location>
        <begin position="438"/>
        <end position="447"/>
    </location>
</feature>
<gene>
    <name evidence="3" type="ORF">SPBR_03431</name>
</gene>
<feature type="compositionally biased region" description="Low complexity" evidence="2">
    <location>
        <begin position="56"/>
        <end position="100"/>
    </location>
</feature>
<proteinExistence type="predicted"/>
<dbReference type="PANTHER" id="PTHR28268:SF1">
    <property type="entry name" value="MICOS SUBUNIT MIC26"/>
    <property type="match status" value="1"/>
</dbReference>
<keyword evidence="4" id="KW-1185">Reference proteome</keyword>
<keyword evidence="1" id="KW-0999">Mitochondrion inner membrane</keyword>
<feature type="region of interest" description="Disordered" evidence="2">
    <location>
        <begin position="56"/>
        <end position="115"/>
    </location>
</feature>
<protein>
    <recommendedName>
        <fullName evidence="1">MICOS complex subunit</fullName>
    </recommendedName>
</protein>
<feature type="region of interest" description="Disordered" evidence="2">
    <location>
        <begin position="523"/>
        <end position="545"/>
    </location>
</feature>
<feature type="compositionally biased region" description="Gly residues" evidence="2">
    <location>
        <begin position="420"/>
        <end position="429"/>
    </location>
</feature>
<dbReference type="VEuPathDB" id="FungiDB:SPBR_03431"/>
<dbReference type="Proteomes" id="UP000031575">
    <property type="component" value="Unassembled WGS sequence"/>
</dbReference>
<dbReference type="PANTHER" id="PTHR28268">
    <property type="entry name" value="MICOS SUBUNIT MIC26"/>
    <property type="match status" value="1"/>
</dbReference>
<feature type="compositionally biased region" description="Acidic residues" evidence="2">
    <location>
        <begin position="523"/>
        <end position="532"/>
    </location>
</feature>
<comment type="subcellular location">
    <subcellularLocation>
        <location evidence="1">Mitochondrion inner membrane</location>
    </subcellularLocation>
</comment>
<dbReference type="HOGENOM" id="CLU_461636_0_0_1"/>
<dbReference type="RefSeq" id="XP_040623093.1">
    <property type="nucleotide sequence ID" value="XM_040761722.1"/>
</dbReference>
<dbReference type="InterPro" id="IPR019166">
    <property type="entry name" value="MIC26/MIC27"/>
</dbReference>
<dbReference type="GO" id="GO:0042407">
    <property type="term" value="P:cristae formation"/>
    <property type="evidence" value="ECO:0007669"/>
    <property type="project" value="InterPro"/>
</dbReference>
<comment type="caution">
    <text evidence="3">The sequence shown here is derived from an EMBL/GenBank/DDBJ whole genome shotgun (WGS) entry which is preliminary data.</text>
</comment>
<organism evidence="3 4">
    <name type="scientific">Sporothrix brasiliensis 5110</name>
    <dbReference type="NCBI Taxonomy" id="1398154"/>
    <lineage>
        <taxon>Eukaryota</taxon>
        <taxon>Fungi</taxon>
        <taxon>Dikarya</taxon>
        <taxon>Ascomycota</taxon>
        <taxon>Pezizomycotina</taxon>
        <taxon>Sordariomycetes</taxon>
        <taxon>Sordariomycetidae</taxon>
        <taxon>Ophiostomatales</taxon>
        <taxon>Ophiostomataceae</taxon>
        <taxon>Sporothrix</taxon>
    </lineage>
</organism>
<evidence type="ECO:0000313" key="4">
    <source>
        <dbReference type="Proteomes" id="UP000031575"/>
    </source>
</evidence>
<comment type="subunit">
    <text evidence="1">Component of the mitochondrial contact site and cristae organizing system (MICOS) complex.</text>
</comment>
<dbReference type="OrthoDB" id="2399148at2759"/>
<keyword evidence="1" id="KW-0496">Mitochondrion</keyword>
<name>A0A0C2FVP0_9PEZI</name>
<evidence type="ECO:0000256" key="1">
    <source>
        <dbReference type="RuleBase" id="RU363021"/>
    </source>
</evidence>
<evidence type="ECO:0000256" key="2">
    <source>
        <dbReference type="SAM" id="MobiDB-lite"/>
    </source>
</evidence>
<reference evidence="3 4" key="1">
    <citation type="journal article" date="2014" name="BMC Genomics">
        <title>Comparative genomics of the major fungal agents of human and animal Sporotrichosis: Sporothrix schenckii and Sporothrix brasiliensis.</title>
        <authorList>
            <person name="Teixeira M.M."/>
            <person name="de Almeida L.G."/>
            <person name="Kubitschek-Barreira P."/>
            <person name="Alves F.L."/>
            <person name="Kioshima E.S."/>
            <person name="Abadio A.K."/>
            <person name="Fernandes L."/>
            <person name="Derengowski L.S."/>
            <person name="Ferreira K.S."/>
            <person name="Souza R.C."/>
            <person name="Ruiz J.C."/>
            <person name="de Andrade N.C."/>
            <person name="Paes H.C."/>
            <person name="Nicola A.M."/>
            <person name="Albuquerque P."/>
            <person name="Gerber A.L."/>
            <person name="Martins V.P."/>
            <person name="Peconick L.D."/>
            <person name="Neto A.V."/>
            <person name="Chaucanez C.B."/>
            <person name="Silva P.A."/>
            <person name="Cunha O.L."/>
            <person name="de Oliveira F.F."/>
            <person name="dos Santos T.C."/>
            <person name="Barros A.L."/>
            <person name="Soares M.A."/>
            <person name="de Oliveira L.M."/>
            <person name="Marini M.M."/>
            <person name="Villalobos-Duno H."/>
            <person name="Cunha M.M."/>
            <person name="de Hoog S."/>
            <person name="da Silveira J.F."/>
            <person name="Henrissat B."/>
            <person name="Nino-Vega G.A."/>
            <person name="Cisalpino P.S."/>
            <person name="Mora-Montes H.M."/>
            <person name="Almeida S.R."/>
            <person name="Stajich J.E."/>
            <person name="Lopes-Bezerra L.M."/>
            <person name="Vasconcelos A.T."/>
            <person name="Felipe M.S."/>
        </authorList>
    </citation>
    <scope>NUCLEOTIDE SEQUENCE [LARGE SCALE GENOMIC DNA]</scope>
    <source>
        <strain evidence="3 4">5110</strain>
    </source>
</reference>
<sequence>MCCGRKTDLACVILQTAAAPVAATLLLGGTMLYPRAAYAEVPDNYRKPIYDDYDAPATSATLTPTPTPTPASTDDTSSSSSQSDAPSIIPSFSSAASDAPTAVRRPRGPTPTDRLAGQIGRARLFLYRQACKAEDGVNRTADQLFGLERSLTETLASLAPSRESGERLLPGAVYVLVAGMAGSIVTRRSNILLRATVPLAFGVGAGWALLPVTMRNCADLAWKYEQRVPAVAEAHLRTRAALERTASFAKVHAEVTKTYADDKVHAVRETVEDWALGPQNGLQRPHDVAVVHGNVLVHVAAARRALHLDAFAHEVEREDARLGDHGRHHAGGGVAGTDALAHMACQVAGDGLEALVAREEGAHVRRNLDQGRAQATEEAAAALVACNVAHGAAQAGIHAVGPAPLGGKAGAQQIERVRGGRSGRTGGGAGDKRVGMRPGSGAGGGMHTGESDRGRAVGCKLDSAIAHVEQLGRDVALPEARQAFVPQNVTHGAQGALVHRPALDVAARKEKGVGEGVGLQLEADLDDVEGGDDEARNQAGRAARDDDLHPGALACTCMRVAASRQPALEAGKIRRLQVNHQPGRLGYGRVR</sequence>
<accession>A0A0C2FVP0</accession>
<dbReference type="GeneID" id="63676643"/>
<dbReference type="Pfam" id="PF09769">
    <property type="entry name" value="ApoO"/>
    <property type="match status" value="1"/>
</dbReference>
<dbReference type="AlphaFoldDB" id="A0A0C2FVP0"/>
<feature type="region of interest" description="Disordered" evidence="2">
    <location>
        <begin position="418"/>
        <end position="452"/>
    </location>
</feature>
<dbReference type="GO" id="GO:0044284">
    <property type="term" value="C:mitochondrial crista junction"/>
    <property type="evidence" value="ECO:0007669"/>
    <property type="project" value="TreeGrafter"/>
</dbReference>
<dbReference type="GO" id="GO:0061617">
    <property type="term" value="C:MICOS complex"/>
    <property type="evidence" value="ECO:0007669"/>
    <property type="project" value="UniProtKB-UniRule"/>
</dbReference>
<keyword evidence="1" id="KW-0472">Membrane</keyword>
<comment type="function">
    <text evidence="1">Component of the MICOS complex, a large protein complex of the mitochondrial inner membrane that plays crucial roles in the maintenance of crista junctions, inner membrane architecture, and formation of contact sites to the outer membrane.</text>
</comment>